<dbReference type="AlphaFoldDB" id="A0A511K958"/>
<feature type="domain" description="BZIP" evidence="12">
    <location>
        <begin position="564"/>
        <end position="623"/>
    </location>
</feature>
<dbReference type="PROSITE" id="PS50920">
    <property type="entry name" value="SOLCAR"/>
    <property type="match status" value="2"/>
</dbReference>
<name>A0A511K958_RHOTO</name>
<dbReference type="EMBL" id="BJWK01000002">
    <property type="protein sequence ID" value="GEM06893.1"/>
    <property type="molecule type" value="Genomic_DNA"/>
</dbReference>
<dbReference type="PANTHER" id="PTHR45928">
    <property type="entry name" value="RE38146P"/>
    <property type="match status" value="1"/>
</dbReference>
<sequence>MAQAVTQAPVQPPVQLTAAEGEPAHSAPLNLLARSHAAPTRFVSGALAACTAVTITNPMEVAKTRLQLDGELQGRANIKLAPAVAGSGAAAPGIPEIHASVKAGPSGKVYTSALDCMQKTWKFEGLRGIQRGLGAAYAYQIALNGSRLGFFEPFRHAINSVAGYEQDSVHAWTSLLAGASSGVVGAIFGNPLFLVKARMQAYSPFNPVGAQHQYTSAFNGLASIVRKEGIKGLARGVDAAMLRTAMGSSVQLPAYNLAKTTLNGWGMGDSIGVYLLSSTFSGMCVCAVMQPADTALTRMYNQSPNSIGPDGKPRGLLYKNPIDCLWKTWRTEGILSFPCDPDALQAQLEQWTTVAFDFDSPPADAGSAHQPLVPASPVLSHGHVGEFGFSQHYASKLGASLAAEQPQPPPTVAPAEFTSTVDLSALLGGGPNGDAAFAGSLVDPALSLPSFVEPSLPSFVVPPNPAGVSAATLSPTEASTSAAHTPAATVTTVTSRKGNGAAKKKRMSTTSAAAKAAAAKEAAAAAAEAAALTTNVGGRSLPLPEGIDTTGMTDEELNRLAIEEDRRRRNTAASARFRVKKKQREQALEQTSKELKERVAVLEKEVETLRTENGWLRSLVVDKNVLTAPGGAANNRKRKIEDVESTAAAFDDGLSSSSLLV</sequence>
<keyword evidence="11" id="KW-0175">Coiled coil</keyword>
<reference evidence="13 14" key="1">
    <citation type="submission" date="2019-07" db="EMBL/GenBank/DDBJ databases">
        <title>Rhodotorula toruloides NBRC10032 genome sequencing.</title>
        <authorList>
            <person name="Shida Y."/>
            <person name="Takaku H."/>
            <person name="Ogasawara W."/>
            <person name="Mori K."/>
        </authorList>
    </citation>
    <scope>NUCLEOTIDE SEQUENCE [LARGE SCALE GENOMIC DNA]</scope>
    <source>
        <strain evidence="13 14">NBRC10032</strain>
    </source>
</reference>
<dbReference type="GO" id="GO:0003700">
    <property type="term" value="F:DNA-binding transcription factor activity"/>
    <property type="evidence" value="ECO:0007669"/>
    <property type="project" value="InterPro"/>
</dbReference>
<evidence type="ECO:0000256" key="10">
    <source>
        <dbReference type="PROSITE-ProRule" id="PRU00282"/>
    </source>
</evidence>
<evidence type="ECO:0000256" key="4">
    <source>
        <dbReference type="ARBA" id="ARBA00022692"/>
    </source>
</evidence>
<dbReference type="InterPro" id="IPR004827">
    <property type="entry name" value="bZIP"/>
</dbReference>
<evidence type="ECO:0000256" key="3">
    <source>
        <dbReference type="ARBA" id="ARBA00022448"/>
    </source>
</evidence>
<feature type="coiled-coil region" evidence="11">
    <location>
        <begin position="578"/>
        <end position="612"/>
    </location>
</feature>
<keyword evidence="9 10" id="KW-0472">Membrane</keyword>
<gene>
    <name evidence="13" type="ORF">Rt10032_c02g0910</name>
</gene>
<dbReference type="InterPro" id="IPR018108">
    <property type="entry name" value="MCP_transmembrane"/>
</dbReference>
<evidence type="ECO:0000256" key="5">
    <source>
        <dbReference type="ARBA" id="ARBA00022737"/>
    </source>
</evidence>
<dbReference type="SMART" id="SM00338">
    <property type="entry name" value="BRLZ"/>
    <property type="match status" value="1"/>
</dbReference>
<organism evidence="13 14">
    <name type="scientific">Rhodotorula toruloides</name>
    <name type="common">Yeast</name>
    <name type="synonym">Rhodosporidium toruloides</name>
    <dbReference type="NCBI Taxonomy" id="5286"/>
    <lineage>
        <taxon>Eukaryota</taxon>
        <taxon>Fungi</taxon>
        <taxon>Dikarya</taxon>
        <taxon>Basidiomycota</taxon>
        <taxon>Pucciniomycotina</taxon>
        <taxon>Microbotryomycetes</taxon>
        <taxon>Sporidiobolales</taxon>
        <taxon>Sporidiobolaceae</taxon>
        <taxon>Rhodotorula</taxon>
    </lineage>
</organism>
<evidence type="ECO:0000256" key="11">
    <source>
        <dbReference type="SAM" id="Coils"/>
    </source>
</evidence>
<keyword evidence="8" id="KW-0496">Mitochondrion</keyword>
<proteinExistence type="inferred from homology"/>
<dbReference type="SUPFAM" id="SSF57959">
    <property type="entry name" value="Leucine zipper domain"/>
    <property type="match status" value="1"/>
</dbReference>
<accession>A0A511K958</accession>
<dbReference type="InterPro" id="IPR023395">
    <property type="entry name" value="MCP_dom_sf"/>
</dbReference>
<dbReference type="Pfam" id="PF00153">
    <property type="entry name" value="Mito_carr"/>
    <property type="match status" value="3"/>
</dbReference>
<dbReference type="Gene3D" id="1.20.5.170">
    <property type="match status" value="1"/>
</dbReference>
<protein>
    <submittedName>
        <fullName evidence="13">Oxaloacetate carrier</fullName>
    </submittedName>
</protein>
<dbReference type="OrthoDB" id="6703404at2759"/>
<dbReference type="GO" id="GO:0005743">
    <property type="term" value="C:mitochondrial inner membrane"/>
    <property type="evidence" value="ECO:0007669"/>
    <property type="project" value="UniProtKB-SubCell"/>
</dbReference>
<dbReference type="PANTHER" id="PTHR45928:SF1">
    <property type="entry name" value="RE38146P"/>
    <property type="match status" value="1"/>
</dbReference>
<dbReference type="Proteomes" id="UP000321518">
    <property type="component" value="Unassembled WGS sequence"/>
</dbReference>
<dbReference type="PROSITE" id="PS50217">
    <property type="entry name" value="BZIP"/>
    <property type="match status" value="1"/>
</dbReference>
<evidence type="ECO:0000256" key="1">
    <source>
        <dbReference type="ARBA" id="ARBA00004448"/>
    </source>
</evidence>
<keyword evidence="7" id="KW-1133">Transmembrane helix</keyword>
<keyword evidence="4 10" id="KW-0812">Transmembrane</keyword>
<evidence type="ECO:0000256" key="9">
    <source>
        <dbReference type="ARBA" id="ARBA00023136"/>
    </source>
</evidence>
<evidence type="ECO:0000256" key="7">
    <source>
        <dbReference type="ARBA" id="ARBA00022989"/>
    </source>
</evidence>
<dbReference type="SUPFAM" id="SSF103506">
    <property type="entry name" value="Mitochondrial carrier"/>
    <property type="match status" value="1"/>
</dbReference>
<keyword evidence="5" id="KW-0677">Repeat</keyword>
<evidence type="ECO:0000256" key="8">
    <source>
        <dbReference type="ARBA" id="ARBA00023128"/>
    </source>
</evidence>
<comment type="caution">
    <text evidence="13">The sequence shown here is derived from an EMBL/GenBank/DDBJ whole genome shotgun (WGS) entry which is preliminary data.</text>
</comment>
<evidence type="ECO:0000259" key="12">
    <source>
        <dbReference type="PROSITE" id="PS50217"/>
    </source>
</evidence>
<comment type="subcellular location">
    <subcellularLocation>
        <location evidence="1">Mitochondrion inner membrane</location>
        <topology evidence="1">Multi-pass membrane protein</topology>
    </subcellularLocation>
</comment>
<feature type="repeat" description="Solcar" evidence="10">
    <location>
        <begin position="36"/>
        <end position="157"/>
    </location>
</feature>
<evidence type="ECO:0000256" key="2">
    <source>
        <dbReference type="ARBA" id="ARBA00006375"/>
    </source>
</evidence>
<keyword evidence="6" id="KW-0999">Mitochondrion inner membrane</keyword>
<dbReference type="InterPro" id="IPR046347">
    <property type="entry name" value="bZIP_sf"/>
</dbReference>
<dbReference type="Pfam" id="PF07716">
    <property type="entry name" value="bZIP_2"/>
    <property type="match status" value="1"/>
</dbReference>
<evidence type="ECO:0000256" key="6">
    <source>
        <dbReference type="ARBA" id="ARBA00022792"/>
    </source>
</evidence>
<dbReference type="InterPro" id="IPR051508">
    <property type="entry name" value="Mito_Carrier_Antiporter"/>
</dbReference>
<dbReference type="PROSITE" id="PS00036">
    <property type="entry name" value="BZIP_BASIC"/>
    <property type="match status" value="1"/>
</dbReference>
<dbReference type="CDD" id="cd14705">
    <property type="entry name" value="bZIP_Zip1"/>
    <property type="match status" value="1"/>
</dbReference>
<feature type="repeat" description="Solcar" evidence="10">
    <location>
        <begin position="169"/>
        <end position="261"/>
    </location>
</feature>
<evidence type="ECO:0000313" key="14">
    <source>
        <dbReference type="Proteomes" id="UP000321518"/>
    </source>
</evidence>
<comment type="similarity">
    <text evidence="2">Belongs to the mitochondrial carrier (TC 2.A.29) family.</text>
</comment>
<evidence type="ECO:0000313" key="13">
    <source>
        <dbReference type="EMBL" id="GEM06893.1"/>
    </source>
</evidence>
<dbReference type="Gene3D" id="1.50.40.10">
    <property type="entry name" value="Mitochondrial carrier domain"/>
    <property type="match status" value="1"/>
</dbReference>
<keyword evidence="3" id="KW-0813">Transport</keyword>